<dbReference type="InterPro" id="IPR017871">
    <property type="entry name" value="ABC_transporter-like_CS"/>
</dbReference>
<dbReference type="PANTHER" id="PTHR42711">
    <property type="entry name" value="ABC TRANSPORTER ATP-BINDING PROTEIN"/>
    <property type="match status" value="1"/>
</dbReference>
<evidence type="ECO:0000313" key="5">
    <source>
        <dbReference type="EMBL" id="OAK74027.1"/>
    </source>
</evidence>
<dbReference type="InterPro" id="IPR003439">
    <property type="entry name" value="ABC_transporter-like_ATP-bd"/>
</dbReference>
<dbReference type="CDD" id="cd03230">
    <property type="entry name" value="ABC_DR_subfamily_A"/>
    <property type="match status" value="1"/>
</dbReference>
<dbReference type="Proteomes" id="UP000077881">
    <property type="component" value="Unassembled WGS sequence"/>
</dbReference>
<evidence type="ECO:0000256" key="1">
    <source>
        <dbReference type="ARBA" id="ARBA00022448"/>
    </source>
</evidence>
<dbReference type="Gene3D" id="3.40.50.300">
    <property type="entry name" value="P-loop containing nucleotide triphosphate hydrolases"/>
    <property type="match status" value="1"/>
</dbReference>
<keyword evidence="2" id="KW-0547">Nucleotide-binding</keyword>
<organism evidence="5 6">
    <name type="scientific">Lederbergia galactosidilytica</name>
    <dbReference type="NCBI Taxonomy" id="217031"/>
    <lineage>
        <taxon>Bacteria</taxon>
        <taxon>Bacillati</taxon>
        <taxon>Bacillota</taxon>
        <taxon>Bacilli</taxon>
        <taxon>Bacillales</taxon>
        <taxon>Bacillaceae</taxon>
        <taxon>Lederbergia</taxon>
    </lineage>
</organism>
<gene>
    <name evidence="5" type="ORF">ABB05_06350</name>
</gene>
<keyword evidence="3 5" id="KW-0067">ATP-binding</keyword>
<dbReference type="EMBL" id="LDJR01000028">
    <property type="protein sequence ID" value="OAK74027.1"/>
    <property type="molecule type" value="Genomic_DNA"/>
</dbReference>
<dbReference type="PATRIC" id="fig|217031.6.peg.1375"/>
<dbReference type="AlphaFoldDB" id="A0A178A1F9"/>
<dbReference type="RefSeq" id="WP_057981908.1">
    <property type="nucleotide sequence ID" value="NZ_JAGGKH010000003.1"/>
</dbReference>
<dbReference type="Pfam" id="PF00005">
    <property type="entry name" value="ABC_tran"/>
    <property type="match status" value="1"/>
</dbReference>
<keyword evidence="1" id="KW-0813">Transport</keyword>
<evidence type="ECO:0000256" key="3">
    <source>
        <dbReference type="ARBA" id="ARBA00022840"/>
    </source>
</evidence>
<evidence type="ECO:0000313" key="6">
    <source>
        <dbReference type="Proteomes" id="UP000077881"/>
    </source>
</evidence>
<reference evidence="5 6" key="1">
    <citation type="submission" date="2015-05" db="EMBL/GenBank/DDBJ databases">
        <title>Comparison of genome.</title>
        <authorList>
            <person name="Zheng Z."/>
            <person name="Sun M."/>
        </authorList>
    </citation>
    <scope>NUCLEOTIDE SEQUENCE [LARGE SCALE GENOMIC DNA]</scope>
    <source>
        <strain evidence="5 6">G25-74</strain>
    </source>
</reference>
<name>A0A178A1F9_9BACI</name>
<comment type="caution">
    <text evidence="5">The sequence shown here is derived from an EMBL/GenBank/DDBJ whole genome shotgun (WGS) entry which is preliminary data.</text>
</comment>
<keyword evidence="6" id="KW-1185">Reference proteome</keyword>
<evidence type="ECO:0000256" key="2">
    <source>
        <dbReference type="ARBA" id="ARBA00022741"/>
    </source>
</evidence>
<dbReference type="InterPro" id="IPR027417">
    <property type="entry name" value="P-loop_NTPase"/>
</dbReference>
<dbReference type="SMART" id="SM00382">
    <property type="entry name" value="AAA"/>
    <property type="match status" value="1"/>
</dbReference>
<dbReference type="GO" id="GO:0005524">
    <property type="term" value="F:ATP binding"/>
    <property type="evidence" value="ECO:0007669"/>
    <property type="project" value="UniProtKB-KW"/>
</dbReference>
<dbReference type="GO" id="GO:0016887">
    <property type="term" value="F:ATP hydrolysis activity"/>
    <property type="evidence" value="ECO:0007669"/>
    <property type="project" value="InterPro"/>
</dbReference>
<proteinExistence type="predicted"/>
<dbReference type="STRING" id="217031.ABB05_06350"/>
<feature type="domain" description="ABC transporter" evidence="4">
    <location>
        <begin position="5"/>
        <end position="229"/>
    </location>
</feature>
<dbReference type="FunFam" id="3.40.50.300:FF:001548">
    <property type="entry name" value="ABC efflux transporter ATP-binding protein"/>
    <property type="match status" value="1"/>
</dbReference>
<sequence>MEPVVKIEQLSKVFKGKKAVNNVSFSIYQGEVVAILGPNGAGKTTTILMMLGLLNPTVGSARLFGNDTKAKEVRERIGVMLQEVSLMDGLKVKEILRLFRSYYPNPLPLETLMDMTGLEETDLKKRVEKLSGGQKRRVGFSLALAGNPDLLFFDEPTVGMDVTARKAFWENILELKKQGKTILFSTHYLQEADDIADRIILFQNGSIMADGNPGDMKRQLTKQSVSFITKERIPKNFFLQESFVSDCFEQDGRMVILTNDTDAVLAKIYTQQLEVKDIRVERGRLEEAFEQLMNQGKQGEVV</sequence>
<dbReference type="PROSITE" id="PS50893">
    <property type="entry name" value="ABC_TRANSPORTER_2"/>
    <property type="match status" value="1"/>
</dbReference>
<dbReference type="PROSITE" id="PS00211">
    <property type="entry name" value="ABC_TRANSPORTER_1"/>
    <property type="match status" value="1"/>
</dbReference>
<dbReference type="SUPFAM" id="SSF52540">
    <property type="entry name" value="P-loop containing nucleoside triphosphate hydrolases"/>
    <property type="match status" value="1"/>
</dbReference>
<evidence type="ECO:0000259" key="4">
    <source>
        <dbReference type="PROSITE" id="PS50893"/>
    </source>
</evidence>
<dbReference type="PANTHER" id="PTHR42711:SF17">
    <property type="entry name" value="ABC TRANSPORTER ATP-BINDING PROTEIN"/>
    <property type="match status" value="1"/>
</dbReference>
<dbReference type="InterPro" id="IPR050763">
    <property type="entry name" value="ABC_transporter_ATP-binding"/>
</dbReference>
<protein>
    <submittedName>
        <fullName evidence="5">ABC transporter ATP-binding protein</fullName>
    </submittedName>
</protein>
<dbReference type="InterPro" id="IPR003593">
    <property type="entry name" value="AAA+_ATPase"/>
</dbReference>
<dbReference type="OrthoDB" id="9804819at2"/>
<accession>A0A178A1F9</accession>